<protein>
    <submittedName>
        <fullName evidence="1">AlNc14C21G2203 protein</fullName>
    </submittedName>
</protein>
<organism evidence="1">
    <name type="scientific">Albugo laibachii Nc14</name>
    <dbReference type="NCBI Taxonomy" id="890382"/>
    <lineage>
        <taxon>Eukaryota</taxon>
        <taxon>Sar</taxon>
        <taxon>Stramenopiles</taxon>
        <taxon>Oomycota</taxon>
        <taxon>Peronosporomycetes</taxon>
        <taxon>Albuginales</taxon>
        <taxon>Albuginaceae</taxon>
        <taxon>Albugo</taxon>
    </lineage>
</organism>
<name>F0W5N8_9STRA</name>
<reference evidence="1" key="1">
    <citation type="journal article" date="2011" name="PLoS Biol.">
        <title>Gene gain and loss during evolution of obligate parasitism in the white rust pathogen of Arabidopsis thaliana.</title>
        <authorList>
            <person name="Kemen E."/>
            <person name="Gardiner A."/>
            <person name="Schultz-Larsen T."/>
            <person name="Kemen A.C."/>
            <person name="Balmuth A.L."/>
            <person name="Robert-Seilaniantz A."/>
            <person name="Bailey K."/>
            <person name="Holub E."/>
            <person name="Studholme D.J."/>
            <person name="Maclean D."/>
            <person name="Jones J.D."/>
        </authorList>
    </citation>
    <scope>NUCLEOTIDE SEQUENCE</scope>
</reference>
<proteinExistence type="predicted"/>
<dbReference type="EMBL" id="FR824066">
    <property type="protein sequence ID" value="CCA16429.1"/>
    <property type="molecule type" value="Genomic_DNA"/>
</dbReference>
<accession>F0W5N8</accession>
<dbReference type="AlphaFoldDB" id="F0W5N8"/>
<reference evidence="1" key="2">
    <citation type="submission" date="2011-02" db="EMBL/GenBank/DDBJ databases">
        <authorList>
            <person name="MacLean D."/>
        </authorList>
    </citation>
    <scope>NUCLEOTIDE SEQUENCE</scope>
</reference>
<evidence type="ECO:0000313" key="1">
    <source>
        <dbReference type="EMBL" id="CCA16429.1"/>
    </source>
</evidence>
<gene>
    <name evidence="1" type="primary">AlNc14C21G2203</name>
    <name evidence="1" type="ORF">ALNC14_025720</name>
</gene>
<dbReference type="HOGENOM" id="CLU_2175760_0_0_1"/>
<sequence>MSHATLRQFEGVRLDIGISKLITIDRIQAAQDDQIDEFLGTIEALPLIPPFYDMDILAFEDGRMKGKASNLLKMTRQLLTLHAETTTHPPYLYSSQANSFQTCDSMQAIN</sequence>